<protein>
    <recommendedName>
        <fullName evidence="3">DUF883 domain-containing protein</fullName>
    </recommendedName>
</protein>
<evidence type="ECO:0000313" key="5">
    <source>
        <dbReference type="Proteomes" id="UP000249185"/>
    </source>
</evidence>
<evidence type="ECO:0000256" key="2">
    <source>
        <dbReference type="SAM" id="Phobius"/>
    </source>
</evidence>
<proteinExistence type="predicted"/>
<feature type="coiled-coil region" evidence="1">
    <location>
        <begin position="19"/>
        <end position="88"/>
    </location>
</feature>
<sequence>MATETKTNTEAANEADLAVTEMAAEVSKLRSELAGAIENIARLGREKVEAITGSDPVTHGIAAGEAAIDGATRELRALEHDIAEATRANPWRALGVAALLGFVVGLLVRR</sequence>
<feature type="domain" description="DUF883" evidence="3">
    <location>
        <begin position="87"/>
        <end position="108"/>
    </location>
</feature>
<feature type="transmembrane region" description="Helical" evidence="2">
    <location>
        <begin position="91"/>
        <end position="108"/>
    </location>
</feature>
<keyword evidence="2" id="KW-0812">Transmembrane</keyword>
<keyword evidence="2" id="KW-1133">Transmembrane helix</keyword>
<evidence type="ECO:0000313" key="4">
    <source>
        <dbReference type="EMBL" id="PZQ52652.1"/>
    </source>
</evidence>
<gene>
    <name evidence="4" type="ORF">DI556_03140</name>
</gene>
<keyword evidence="2" id="KW-0472">Membrane</keyword>
<dbReference type="AlphaFoldDB" id="A0A2W5NGM9"/>
<evidence type="ECO:0000259" key="3">
    <source>
        <dbReference type="Pfam" id="PF19029"/>
    </source>
</evidence>
<reference evidence="4 5" key="1">
    <citation type="submission" date="2017-08" db="EMBL/GenBank/DDBJ databases">
        <title>Infants hospitalized years apart are colonized by the same room-sourced microbial strains.</title>
        <authorList>
            <person name="Brooks B."/>
            <person name="Olm M.R."/>
            <person name="Firek B.A."/>
            <person name="Baker R."/>
            <person name="Thomas B.C."/>
            <person name="Morowitz M.J."/>
            <person name="Banfield J.F."/>
        </authorList>
    </citation>
    <scope>NUCLEOTIDE SEQUENCE [LARGE SCALE GENOMIC DNA]</scope>
    <source>
        <strain evidence="4">S2_005_002_R2_34</strain>
    </source>
</reference>
<dbReference type="Pfam" id="PF19029">
    <property type="entry name" value="DUF883_C"/>
    <property type="match status" value="1"/>
</dbReference>
<dbReference type="EMBL" id="QFPW01000001">
    <property type="protein sequence ID" value="PZQ52652.1"/>
    <property type="molecule type" value="Genomic_DNA"/>
</dbReference>
<evidence type="ECO:0000256" key="1">
    <source>
        <dbReference type="SAM" id="Coils"/>
    </source>
</evidence>
<name>A0A2W5NGM9_RHOSU</name>
<accession>A0A2W5NGM9</accession>
<keyword evidence="1" id="KW-0175">Coiled coil</keyword>
<dbReference type="InterPro" id="IPR043605">
    <property type="entry name" value="DUF883_C"/>
</dbReference>
<organism evidence="4 5">
    <name type="scientific">Rhodovulum sulfidophilum</name>
    <name type="common">Rhodobacter sulfidophilus</name>
    <dbReference type="NCBI Taxonomy" id="35806"/>
    <lineage>
        <taxon>Bacteria</taxon>
        <taxon>Pseudomonadati</taxon>
        <taxon>Pseudomonadota</taxon>
        <taxon>Alphaproteobacteria</taxon>
        <taxon>Rhodobacterales</taxon>
        <taxon>Paracoccaceae</taxon>
        <taxon>Rhodovulum</taxon>
    </lineage>
</organism>
<comment type="caution">
    <text evidence="4">The sequence shown here is derived from an EMBL/GenBank/DDBJ whole genome shotgun (WGS) entry which is preliminary data.</text>
</comment>
<dbReference type="Proteomes" id="UP000249185">
    <property type="component" value="Unassembled WGS sequence"/>
</dbReference>